<dbReference type="PROSITE" id="PS00108">
    <property type="entry name" value="PROTEIN_KINASE_ST"/>
    <property type="match status" value="1"/>
</dbReference>
<sequence length="440" mass="48049">MGTVYLGQGRDGRQVAVKVARAELADDPRFRERFRREVEMARAVGGGATAAVVDFDTRAARPWMATQYVPGPNLQEAVESHGPLPEHHVRRLAEGLAEALSAIHRAGLVHRDLKPSNVLLAPDGPRVIDFGISRALEHTALTETGMVFGTPGFLSPEQITGQEVGPASDVFSLGAVLVYAASGNGPFGEGPTSTLLYRAVHSAPELGEVPASLRPLVTRCLHRDPVRRPDPAEITQLLTVKAPATAPAVKPPTKALVKPPTKSLVKVPSVKAPEASTPPGAKFATSRIVPATWGALNMAVALLAAAIADPAAGANGATQLLAIAAFVVLMIRAARFFSIAVRRKMTLEVSREGIAVTRAGVFKQYWWYELARVRVVPHRRRPWLVVWLKEPVRRRFFRSHHGGVRLYPVAHERSRRRRDRDTHELRAALAWYLPRAYDPR</sequence>
<proteinExistence type="predicted"/>
<dbReference type="SUPFAM" id="SSF56112">
    <property type="entry name" value="Protein kinase-like (PK-like)"/>
    <property type="match status" value="1"/>
</dbReference>
<keyword evidence="2" id="KW-0547">Nucleotide-binding</keyword>
<dbReference type="Pfam" id="PF00069">
    <property type="entry name" value="Pkinase"/>
    <property type="match status" value="1"/>
</dbReference>
<gene>
    <name evidence="7" type="ORF">FKR81_17880</name>
</gene>
<evidence type="ECO:0000256" key="1">
    <source>
        <dbReference type="ARBA" id="ARBA00022679"/>
    </source>
</evidence>
<keyword evidence="5" id="KW-1133">Transmembrane helix</keyword>
<keyword evidence="5" id="KW-0472">Membrane</keyword>
<keyword evidence="5" id="KW-0812">Transmembrane</keyword>
<evidence type="ECO:0000256" key="5">
    <source>
        <dbReference type="SAM" id="Phobius"/>
    </source>
</evidence>
<keyword evidence="4" id="KW-0067">ATP-binding</keyword>
<evidence type="ECO:0000259" key="6">
    <source>
        <dbReference type="PROSITE" id="PS50011"/>
    </source>
</evidence>
<dbReference type="AlphaFoldDB" id="A0A563EU14"/>
<dbReference type="Proteomes" id="UP000316639">
    <property type="component" value="Unassembled WGS sequence"/>
</dbReference>
<organism evidence="7 8">
    <name type="scientific">Lentzea tibetensis</name>
    <dbReference type="NCBI Taxonomy" id="2591470"/>
    <lineage>
        <taxon>Bacteria</taxon>
        <taxon>Bacillati</taxon>
        <taxon>Actinomycetota</taxon>
        <taxon>Actinomycetes</taxon>
        <taxon>Pseudonocardiales</taxon>
        <taxon>Pseudonocardiaceae</taxon>
        <taxon>Lentzea</taxon>
    </lineage>
</organism>
<comment type="caution">
    <text evidence="7">The sequence shown here is derived from an EMBL/GenBank/DDBJ whole genome shotgun (WGS) entry which is preliminary data.</text>
</comment>
<evidence type="ECO:0000256" key="3">
    <source>
        <dbReference type="ARBA" id="ARBA00022777"/>
    </source>
</evidence>
<dbReference type="SMART" id="SM00220">
    <property type="entry name" value="S_TKc"/>
    <property type="match status" value="1"/>
</dbReference>
<dbReference type="CDD" id="cd14014">
    <property type="entry name" value="STKc_PknB_like"/>
    <property type="match status" value="1"/>
</dbReference>
<keyword evidence="1" id="KW-0808">Transferase</keyword>
<keyword evidence="8" id="KW-1185">Reference proteome</keyword>
<dbReference type="Gene3D" id="1.10.510.10">
    <property type="entry name" value="Transferase(Phosphotransferase) domain 1"/>
    <property type="match status" value="1"/>
</dbReference>
<dbReference type="InterPro" id="IPR011009">
    <property type="entry name" value="Kinase-like_dom_sf"/>
</dbReference>
<evidence type="ECO:0000313" key="7">
    <source>
        <dbReference type="EMBL" id="TWP51072.1"/>
    </source>
</evidence>
<dbReference type="EMBL" id="VOBR01000010">
    <property type="protein sequence ID" value="TWP51072.1"/>
    <property type="molecule type" value="Genomic_DNA"/>
</dbReference>
<dbReference type="InterPro" id="IPR008271">
    <property type="entry name" value="Ser/Thr_kinase_AS"/>
</dbReference>
<keyword evidence="7" id="KW-0723">Serine/threonine-protein kinase</keyword>
<dbReference type="GO" id="GO:0005524">
    <property type="term" value="F:ATP binding"/>
    <property type="evidence" value="ECO:0007669"/>
    <property type="project" value="UniProtKB-KW"/>
</dbReference>
<dbReference type="GO" id="GO:0004674">
    <property type="term" value="F:protein serine/threonine kinase activity"/>
    <property type="evidence" value="ECO:0007669"/>
    <property type="project" value="UniProtKB-KW"/>
</dbReference>
<dbReference type="OrthoDB" id="9762169at2"/>
<dbReference type="Gene3D" id="3.30.200.20">
    <property type="entry name" value="Phosphorylase Kinase, domain 1"/>
    <property type="match status" value="1"/>
</dbReference>
<evidence type="ECO:0000313" key="8">
    <source>
        <dbReference type="Proteomes" id="UP000316639"/>
    </source>
</evidence>
<keyword evidence="3 7" id="KW-0418">Kinase</keyword>
<feature type="transmembrane region" description="Helical" evidence="5">
    <location>
        <begin position="288"/>
        <end position="308"/>
    </location>
</feature>
<dbReference type="PROSITE" id="PS50011">
    <property type="entry name" value="PROTEIN_KINASE_DOM"/>
    <property type="match status" value="1"/>
</dbReference>
<evidence type="ECO:0000256" key="2">
    <source>
        <dbReference type="ARBA" id="ARBA00022741"/>
    </source>
</evidence>
<feature type="domain" description="Protein kinase" evidence="6">
    <location>
        <begin position="1"/>
        <end position="240"/>
    </location>
</feature>
<accession>A0A563EU14</accession>
<dbReference type="InterPro" id="IPR000719">
    <property type="entry name" value="Prot_kinase_dom"/>
</dbReference>
<dbReference type="PANTHER" id="PTHR43289:SF34">
    <property type="entry name" value="SERINE_THREONINE-PROTEIN KINASE YBDM-RELATED"/>
    <property type="match status" value="1"/>
</dbReference>
<reference evidence="7 8" key="1">
    <citation type="submission" date="2019-07" db="EMBL/GenBank/DDBJ databases">
        <title>Lentzea xizangensis sp. nov., isolated from Qinghai-Tibetan Plateau Soils.</title>
        <authorList>
            <person name="Huang J."/>
        </authorList>
    </citation>
    <scope>NUCLEOTIDE SEQUENCE [LARGE SCALE GENOMIC DNA]</scope>
    <source>
        <strain evidence="7 8">FXJ1.1311</strain>
    </source>
</reference>
<protein>
    <submittedName>
        <fullName evidence="7">Serine/threonine protein kinase</fullName>
    </submittedName>
</protein>
<feature type="transmembrane region" description="Helical" evidence="5">
    <location>
        <begin position="320"/>
        <end position="341"/>
    </location>
</feature>
<evidence type="ECO:0000256" key="4">
    <source>
        <dbReference type="ARBA" id="ARBA00022840"/>
    </source>
</evidence>
<dbReference type="PANTHER" id="PTHR43289">
    <property type="entry name" value="MITOGEN-ACTIVATED PROTEIN KINASE KINASE KINASE 20-RELATED"/>
    <property type="match status" value="1"/>
</dbReference>
<name>A0A563EU14_9PSEU</name>